<evidence type="ECO:0000313" key="2">
    <source>
        <dbReference type="EnsemblMetazoa" id="GPPI047266-PA"/>
    </source>
</evidence>
<reference evidence="2" key="2">
    <citation type="submission" date="2020-05" db="UniProtKB">
        <authorList>
            <consortium name="EnsemblMetazoa"/>
        </authorList>
    </citation>
    <scope>IDENTIFICATION</scope>
    <source>
        <strain evidence="2">IAEA</strain>
    </source>
</reference>
<keyword evidence="1" id="KW-0472">Membrane</keyword>
<feature type="transmembrane region" description="Helical" evidence="1">
    <location>
        <begin position="55"/>
        <end position="72"/>
    </location>
</feature>
<accession>A0A1B0C2C7</accession>
<dbReference type="EnsemblMetazoa" id="GPPI047266-RA">
    <property type="protein sequence ID" value="GPPI047266-PA"/>
    <property type="gene ID" value="GPPI047266"/>
</dbReference>
<reference evidence="3" key="1">
    <citation type="submission" date="2015-01" db="EMBL/GenBank/DDBJ databases">
        <authorList>
            <person name="Aksoy S."/>
            <person name="Warren W."/>
            <person name="Wilson R.K."/>
        </authorList>
    </citation>
    <scope>NUCLEOTIDE SEQUENCE [LARGE SCALE GENOMIC DNA]</scope>
    <source>
        <strain evidence="3">IAEA</strain>
    </source>
</reference>
<protein>
    <submittedName>
        <fullName evidence="2">Uncharacterized protein</fullName>
    </submittedName>
</protein>
<organism evidence="2 3">
    <name type="scientific">Glossina palpalis gambiensis</name>
    <dbReference type="NCBI Taxonomy" id="67801"/>
    <lineage>
        <taxon>Eukaryota</taxon>
        <taxon>Metazoa</taxon>
        <taxon>Ecdysozoa</taxon>
        <taxon>Arthropoda</taxon>
        <taxon>Hexapoda</taxon>
        <taxon>Insecta</taxon>
        <taxon>Pterygota</taxon>
        <taxon>Neoptera</taxon>
        <taxon>Endopterygota</taxon>
        <taxon>Diptera</taxon>
        <taxon>Brachycera</taxon>
        <taxon>Muscomorpha</taxon>
        <taxon>Hippoboscoidea</taxon>
        <taxon>Glossinidae</taxon>
        <taxon>Glossina</taxon>
    </lineage>
</organism>
<sequence length="158" mass="19201">MKEKFKKVTEVTDKSFMGRTYLLILLNIKLNSKNTYLCFYDYIIKTQLVEFYYELAFFAINLIILSSLSSNIKKEYTVRKQSLIPGEKNYDRPGAVTGPPQKCARYLEKKKKILSQVCYDFTQNIHLHHHHNHNNHYHHYHHHHHHHHCHHHEYHYYK</sequence>
<evidence type="ECO:0000256" key="1">
    <source>
        <dbReference type="SAM" id="Phobius"/>
    </source>
</evidence>
<dbReference type="AlphaFoldDB" id="A0A1B0C2C7"/>
<dbReference type="EMBL" id="JXJN01024491">
    <property type="status" value="NOT_ANNOTATED_CDS"/>
    <property type="molecule type" value="Genomic_DNA"/>
</dbReference>
<dbReference type="Proteomes" id="UP000092460">
    <property type="component" value="Unassembled WGS sequence"/>
</dbReference>
<dbReference type="EMBL" id="JXJN01024490">
    <property type="status" value="NOT_ANNOTATED_CDS"/>
    <property type="molecule type" value="Genomic_DNA"/>
</dbReference>
<keyword evidence="1" id="KW-0812">Transmembrane</keyword>
<evidence type="ECO:0000313" key="3">
    <source>
        <dbReference type="Proteomes" id="UP000092460"/>
    </source>
</evidence>
<keyword evidence="1" id="KW-1133">Transmembrane helix</keyword>
<proteinExistence type="predicted"/>
<dbReference type="VEuPathDB" id="VectorBase:GPPI047266"/>
<keyword evidence="3" id="KW-1185">Reference proteome</keyword>
<feature type="transmembrane region" description="Helical" evidence="1">
    <location>
        <begin position="21"/>
        <end position="43"/>
    </location>
</feature>
<name>A0A1B0C2C7_9MUSC</name>